<evidence type="ECO:0000313" key="3">
    <source>
        <dbReference type="EMBL" id="KAG8460505.1"/>
    </source>
</evidence>
<keyword evidence="4" id="KW-1185">Reference proteome</keyword>
<feature type="region of interest" description="Disordered" evidence="1">
    <location>
        <begin position="85"/>
        <end position="110"/>
    </location>
</feature>
<feature type="region of interest" description="Disordered" evidence="1">
    <location>
        <begin position="787"/>
        <end position="809"/>
    </location>
</feature>
<dbReference type="SMART" id="SM00100">
    <property type="entry name" value="cNMP"/>
    <property type="match status" value="1"/>
</dbReference>
<dbReference type="InterPro" id="IPR014710">
    <property type="entry name" value="RmlC-like_jellyroll"/>
</dbReference>
<feature type="region of interest" description="Disordered" evidence="1">
    <location>
        <begin position="314"/>
        <end position="356"/>
    </location>
</feature>
<dbReference type="SUPFAM" id="SSF51206">
    <property type="entry name" value="cAMP-binding domain-like"/>
    <property type="match status" value="2"/>
</dbReference>
<protein>
    <recommendedName>
        <fullName evidence="2">Cyclic nucleotide-binding domain-containing protein</fullName>
    </recommendedName>
</protein>
<dbReference type="PANTHER" id="PTHR23011">
    <property type="entry name" value="CYCLIC NUCLEOTIDE-BINDING DOMAIN CONTAINING PROTEIN"/>
    <property type="match status" value="1"/>
</dbReference>
<dbReference type="PROSITE" id="PS50042">
    <property type="entry name" value="CNMP_BINDING_3"/>
    <property type="match status" value="2"/>
</dbReference>
<feature type="domain" description="Cyclic nucleotide-binding" evidence="2">
    <location>
        <begin position="573"/>
        <end position="688"/>
    </location>
</feature>
<comment type="caution">
    <text evidence="3">The sequence shown here is derived from an EMBL/GenBank/DDBJ whole genome shotgun (WGS) entry which is preliminary data.</text>
</comment>
<dbReference type="PANTHER" id="PTHR23011:SF28">
    <property type="entry name" value="CYCLIC NUCLEOTIDE-BINDING DOMAIN CONTAINING PROTEIN"/>
    <property type="match status" value="1"/>
</dbReference>
<organism evidence="3 4">
    <name type="scientific">Diacronema lutheri</name>
    <name type="common">Unicellular marine alga</name>
    <name type="synonym">Monochrysis lutheri</name>
    <dbReference type="NCBI Taxonomy" id="2081491"/>
    <lineage>
        <taxon>Eukaryota</taxon>
        <taxon>Haptista</taxon>
        <taxon>Haptophyta</taxon>
        <taxon>Pavlovophyceae</taxon>
        <taxon>Pavlovales</taxon>
        <taxon>Pavlovaceae</taxon>
        <taxon>Diacronema</taxon>
    </lineage>
</organism>
<dbReference type="OrthoDB" id="2021138at2759"/>
<accession>A0A8J6C8B5</accession>
<dbReference type="Gene3D" id="2.60.120.10">
    <property type="entry name" value="Jelly Rolls"/>
    <property type="match status" value="2"/>
</dbReference>
<feature type="compositionally biased region" description="Acidic residues" evidence="1">
    <location>
        <begin position="218"/>
        <end position="228"/>
    </location>
</feature>
<gene>
    <name evidence="3" type="ORF">KFE25_013155</name>
</gene>
<dbReference type="InterPro" id="IPR000595">
    <property type="entry name" value="cNMP-bd_dom"/>
</dbReference>
<dbReference type="EMBL" id="JAGTXO010000032">
    <property type="protein sequence ID" value="KAG8460505.1"/>
    <property type="molecule type" value="Genomic_DNA"/>
</dbReference>
<evidence type="ECO:0000259" key="2">
    <source>
        <dbReference type="PROSITE" id="PS50042"/>
    </source>
</evidence>
<proteinExistence type="predicted"/>
<reference evidence="3" key="1">
    <citation type="submission" date="2021-05" db="EMBL/GenBank/DDBJ databases">
        <title>The genome of the haptophyte Pavlova lutheri (Diacronema luteri, Pavlovales) - a model for lipid biosynthesis in eukaryotic algae.</title>
        <authorList>
            <person name="Hulatt C.J."/>
            <person name="Posewitz M.C."/>
        </authorList>
    </citation>
    <scope>NUCLEOTIDE SEQUENCE</scope>
    <source>
        <strain evidence="3">NIVA-4/92</strain>
    </source>
</reference>
<feature type="region of interest" description="Disordered" evidence="1">
    <location>
        <begin position="173"/>
        <end position="241"/>
    </location>
</feature>
<sequence>MRLVDAPAWISAVARSTTSVEGASHVFCVGADGRARLAHTLGSGRARLHASAPTLQVCASMQQGVHALPTSGVVFAGARAADATRSREGAHVHTTQRGGHGARGQLSPVRSRGLARAPAPRSLLVPESARLAQLVLEGVAGRTEPTPSAYTFLRGVDAHPIDSMFVQLRHRMSPPPAAAAATRQTAVRRREHGEGPYPAGGARALNTPRARDEAGAGDGDDGLDVDQGADERGDRRGEVGAQLPARLATRLRADYQTDAFVKADVHQGVGRPQPSAQRTAVRSRLHSPERARSPDTSPHLPALDVRIGAMHTTAAEQTRRQDPRLAPAPAAGAAPRQSLLGVDSPTRPRRSTSGVPLGLLELRRSLEVAERSGASADGSEHGDGDDTLSPGSRRPSGAPAELLILEELARALSQTPVFVSLTWEELLPICRAASFRSYARFQTVYREGSTAGWMVVVLRGAVQVVDFRGTTETFERRGGKLTPGNAVLASGGGGGSGGSGLGTGGGEEALDAWLPICGEEGCSESPLPRFGTARTTADETVCMLIERKALPPVLRVNIMRSVVTRLLRQLRDLFHDVADAELASIAPLFQFRFAARGAVIAEQGDVADSLYLIVSGSLAVTIRDAWGKPVRVGTIAANTSVAFFGESSIVAGAGGGGGEAAGAPARRNATLTAAESCWLLRLDQSDFRAFTHCLPHIRERFQQMQLAVLGKNMRKKHDADMSTLLRALEAVQRKMPAMLHDWRERRTNKFKVRLVGALDRAARRAEVQDLALHASILLDTDLPLRRQRQDEKRAKNGSEDGSGDDSEDV</sequence>
<dbReference type="InterPro" id="IPR018490">
    <property type="entry name" value="cNMP-bd_dom_sf"/>
</dbReference>
<dbReference type="Pfam" id="PF00027">
    <property type="entry name" value="cNMP_binding"/>
    <property type="match status" value="1"/>
</dbReference>
<feature type="region of interest" description="Disordered" evidence="1">
    <location>
        <begin position="369"/>
        <end position="397"/>
    </location>
</feature>
<feature type="compositionally biased region" description="Basic and acidic residues" evidence="1">
    <location>
        <begin position="787"/>
        <end position="798"/>
    </location>
</feature>
<feature type="region of interest" description="Disordered" evidence="1">
    <location>
        <begin position="264"/>
        <end position="302"/>
    </location>
</feature>
<name>A0A8J6C8B5_DIALT</name>
<feature type="compositionally biased region" description="Basic and acidic residues" evidence="1">
    <location>
        <begin position="229"/>
        <end position="238"/>
    </location>
</feature>
<feature type="domain" description="Cyclic nucleotide-binding" evidence="2">
    <location>
        <begin position="417"/>
        <end position="465"/>
    </location>
</feature>
<dbReference type="CDD" id="cd00038">
    <property type="entry name" value="CAP_ED"/>
    <property type="match status" value="1"/>
</dbReference>
<evidence type="ECO:0000256" key="1">
    <source>
        <dbReference type="SAM" id="MobiDB-lite"/>
    </source>
</evidence>
<dbReference type="Proteomes" id="UP000751190">
    <property type="component" value="Unassembled WGS sequence"/>
</dbReference>
<evidence type="ECO:0000313" key="4">
    <source>
        <dbReference type="Proteomes" id="UP000751190"/>
    </source>
</evidence>
<dbReference type="AlphaFoldDB" id="A0A8J6C8B5"/>